<evidence type="ECO:0000256" key="1">
    <source>
        <dbReference type="ARBA" id="ARBA00000085"/>
    </source>
</evidence>
<feature type="coiled-coil region" evidence="8">
    <location>
        <begin position="145"/>
        <end position="179"/>
    </location>
</feature>
<proteinExistence type="predicted"/>
<reference evidence="10 11" key="1">
    <citation type="submission" date="2018-05" db="EMBL/GenBank/DDBJ databases">
        <title>Genomic Encyclopedia of Type Strains, Phase IV (KMG-IV): sequencing the most valuable type-strain genomes for metagenomic binning, comparative biology and taxonomic classification.</title>
        <authorList>
            <person name="Goeker M."/>
        </authorList>
    </citation>
    <scope>NUCLEOTIDE SEQUENCE [LARGE SCALE GENOMIC DNA]</scope>
    <source>
        <strain evidence="10 11">DSM 22440</strain>
    </source>
</reference>
<gene>
    <name evidence="10" type="ORF">DES38_10183</name>
</gene>
<dbReference type="EMBL" id="QJJR01000001">
    <property type="protein sequence ID" value="PXW93003.1"/>
    <property type="molecule type" value="Genomic_DNA"/>
</dbReference>
<sequence>MQDTNRKCMSSITQHNTMTIWGFKMDKKIKQAKDKEKKALDSNGLDAIIDDMLETVNHSKDEIFKITEDARDEYENLEKQLRQLRVQIEQIIRENDLLERKEKLARQRLAQVSENFNVHSEDEIRAVYEEAHERQSELQLKREREATLRSQRDDIERRLKNLEQTIERAEQLVSKVSIISNYLMDDFKEVQDLIQNANEKQSFGLRIMEAQEEERLRISREIHDGPAQMMANVLIRADIVDRTYRERSPEEAMTEIKTMRKMVRQSLYEVRRIIYDLRPMALDDLGLVPTIRKYAHTLADYHQVEIHFVEQMDIDRLPEKYEVVMFRLIQEAVQNAIKHANTKEIDVKLHVLKDKVTACVKDNGVGFDLNEKKEQSFGLVGMRERVEMLQGKMTIQSKIGKGTTILFNIPLK</sequence>
<dbReference type="Proteomes" id="UP000247922">
    <property type="component" value="Unassembled WGS sequence"/>
</dbReference>
<dbReference type="SMART" id="SM00387">
    <property type="entry name" value="HATPase_c"/>
    <property type="match status" value="1"/>
</dbReference>
<evidence type="ECO:0000256" key="7">
    <source>
        <dbReference type="ARBA" id="ARBA00023012"/>
    </source>
</evidence>
<dbReference type="Gene3D" id="3.30.565.10">
    <property type="entry name" value="Histidine kinase-like ATPase, C-terminal domain"/>
    <property type="match status" value="1"/>
</dbReference>
<keyword evidence="3" id="KW-0808">Transferase</keyword>
<accession>A0A2V3WEE7</accession>
<dbReference type="InterPro" id="IPR036890">
    <property type="entry name" value="HATPase_C_sf"/>
</dbReference>
<dbReference type="CDD" id="cd16917">
    <property type="entry name" value="HATPase_UhpB-NarQ-NarX-like"/>
    <property type="match status" value="1"/>
</dbReference>
<dbReference type="InterPro" id="IPR016381">
    <property type="entry name" value="Sig_transdc_His_kinase_DegS"/>
</dbReference>
<evidence type="ECO:0000313" key="10">
    <source>
        <dbReference type="EMBL" id="PXW93003.1"/>
    </source>
</evidence>
<dbReference type="PANTHER" id="PTHR24421">
    <property type="entry name" value="NITRATE/NITRITE SENSOR PROTEIN NARX-RELATED"/>
    <property type="match status" value="1"/>
</dbReference>
<keyword evidence="11" id="KW-1185">Reference proteome</keyword>
<dbReference type="InterPro" id="IPR005467">
    <property type="entry name" value="His_kinase_dom"/>
</dbReference>
<name>A0A2V3WEE7_9BACI</name>
<dbReference type="AlphaFoldDB" id="A0A2V3WEE7"/>
<keyword evidence="8" id="KW-0175">Coiled coil</keyword>
<protein>
    <recommendedName>
        <fullName evidence="2">histidine kinase</fullName>
        <ecNumber evidence="2">2.7.13.3</ecNumber>
    </recommendedName>
</protein>
<dbReference type="PROSITE" id="PS50109">
    <property type="entry name" value="HIS_KIN"/>
    <property type="match status" value="1"/>
</dbReference>
<dbReference type="EC" id="2.7.13.3" evidence="2"/>
<evidence type="ECO:0000313" key="11">
    <source>
        <dbReference type="Proteomes" id="UP000247922"/>
    </source>
</evidence>
<evidence type="ECO:0000256" key="6">
    <source>
        <dbReference type="ARBA" id="ARBA00022840"/>
    </source>
</evidence>
<keyword evidence="5 10" id="KW-0418">Kinase</keyword>
<dbReference type="GO" id="GO:0016020">
    <property type="term" value="C:membrane"/>
    <property type="evidence" value="ECO:0007669"/>
    <property type="project" value="InterPro"/>
</dbReference>
<dbReference type="GO" id="GO:0000155">
    <property type="term" value="F:phosphorelay sensor kinase activity"/>
    <property type="evidence" value="ECO:0007669"/>
    <property type="project" value="InterPro"/>
</dbReference>
<dbReference type="GO" id="GO:0005524">
    <property type="term" value="F:ATP binding"/>
    <property type="evidence" value="ECO:0007669"/>
    <property type="project" value="UniProtKB-KW"/>
</dbReference>
<dbReference type="PIRSF" id="PIRSF003169">
    <property type="entry name" value="STHK_DegS"/>
    <property type="match status" value="1"/>
</dbReference>
<dbReference type="InterPro" id="IPR003594">
    <property type="entry name" value="HATPase_dom"/>
</dbReference>
<dbReference type="Pfam" id="PF05384">
    <property type="entry name" value="DegS"/>
    <property type="match status" value="1"/>
</dbReference>
<keyword evidence="7" id="KW-0902">Two-component regulatory system</keyword>
<dbReference type="PANTHER" id="PTHR24421:SF55">
    <property type="entry name" value="SENSOR HISTIDINE KINASE YDFH"/>
    <property type="match status" value="1"/>
</dbReference>
<evidence type="ECO:0000256" key="5">
    <source>
        <dbReference type="ARBA" id="ARBA00022777"/>
    </source>
</evidence>
<evidence type="ECO:0000256" key="8">
    <source>
        <dbReference type="SAM" id="Coils"/>
    </source>
</evidence>
<evidence type="ECO:0000256" key="2">
    <source>
        <dbReference type="ARBA" id="ARBA00012438"/>
    </source>
</evidence>
<dbReference type="InterPro" id="IPR011712">
    <property type="entry name" value="Sig_transdc_His_kin_sub3_dim/P"/>
</dbReference>
<organism evidence="10 11">
    <name type="scientific">Streptohalobacillus salinus</name>
    <dbReference type="NCBI Taxonomy" id="621096"/>
    <lineage>
        <taxon>Bacteria</taxon>
        <taxon>Bacillati</taxon>
        <taxon>Bacillota</taxon>
        <taxon>Bacilli</taxon>
        <taxon>Bacillales</taxon>
        <taxon>Bacillaceae</taxon>
        <taxon>Streptohalobacillus</taxon>
    </lineage>
</organism>
<feature type="domain" description="Histidine kinase" evidence="9">
    <location>
        <begin position="217"/>
        <end position="412"/>
    </location>
</feature>
<keyword evidence="6" id="KW-0067">ATP-binding</keyword>
<evidence type="ECO:0000256" key="4">
    <source>
        <dbReference type="ARBA" id="ARBA00022741"/>
    </source>
</evidence>
<dbReference type="Pfam" id="PF02518">
    <property type="entry name" value="HATPase_c"/>
    <property type="match status" value="1"/>
</dbReference>
<keyword evidence="4" id="KW-0547">Nucleotide-binding</keyword>
<evidence type="ECO:0000259" key="9">
    <source>
        <dbReference type="PROSITE" id="PS50109"/>
    </source>
</evidence>
<dbReference type="InterPro" id="IPR008595">
    <property type="entry name" value="DegS"/>
</dbReference>
<comment type="caution">
    <text evidence="10">The sequence shown here is derived from an EMBL/GenBank/DDBJ whole genome shotgun (WGS) entry which is preliminary data.</text>
</comment>
<feature type="coiled-coil region" evidence="8">
    <location>
        <begin position="60"/>
        <end position="115"/>
    </location>
</feature>
<dbReference type="GO" id="GO:0046983">
    <property type="term" value="F:protein dimerization activity"/>
    <property type="evidence" value="ECO:0007669"/>
    <property type="project" value="InterPro"/>
</dbReference>
<evidence type="ECO:0000256" key="3">
    <source>
        <dbReference type="ARBA" id="ARBA00022679"/>
    </source>
</evidence>
<dbReference type="Pfam" id="PF07730">
    <property type="entry name" value="HisKA_3"/>
    <property type="match status" value="1"/>
</dbReference>
<dbReference type="InterPro" id="IPR050482">
    <property type="entry name" value="Sensor_HK_TwoCompSys"/>
</dbReference>
<dbReference type="SUPFAM" id="SSF55874">
    <property type="entry name" value="ATPase domain of HSP90 chaperone/DNA topoisomerase II/histidine kinase"/>
    <property type="match status" value="1"/>
</dbReference>
<comment type="catalytic activity">
    <reaction evidence="1">
        <text>ATP + protein L-histidine = ADP + protein N-phospho-L-histidine.</text>
        <dbReference type="EC" id="2.7.13.3"/>
    </reaction>
</comment>
<dbReference type="Gene3D" id="1.20.5.1930">
    <property type="match status" value="1"/>
</dbReference>